<dbReference type="RefSeq" id="WP_114582711.1">
    <property type="nucleotide sequence ID" value="NZ_QPMH01000012.1"/>
</dbReference>
<protein>
    <submittedName>
        <fullName evidence="1">Uncharacterized protein</fullName>
    </submittedName>
</protein>
<organism evidence="1 2">
    <name type="scientific">Ferruginivarius sediminum</name>
    <dbReference type="NCBI Taxonomy" id="2661937"/>
    <lineage>
        <taxon>Bacteria</taxon>
        <taxon>Pseudomonadati</taxon>
        <taxon>Pseudomonadota</taxon>
        <taxon>Alphaproteobacteria</taxon>
        <taxon>Rhodospirillales</taxon>
        <taxon>Rhodospirillaceae</taxon>
        <taxon>Ferruginivarius</taxon>
    </lineage>
</organism>
<keyword evidence="2" id="KW-1185">Reference proteome</keyword>
<comment type="caution">
    <text evidence="1">The sequence shown here is derived from an EMBL/GenBank/DDBJ whole genome shotgun (WGS) entry which is preliminary data.</text>
</comment>
<dbReference type="Proteomes" id="UP000253941">
    <property type="component" value="Unassembled WGS sequence"/>
</dbReference>
<evidence type="ECO:0000313" key="1">
    <source>
        <dbReference type="EMBL" id="RDD61458.1"/>
    </source>
</evidence>
<sequence>MNERDGGASASAAVPPLVLDYQNVEGMRALVDWARQRGDEYLVRLVQQYRDTRATGALSALRDRIASMSHDDQQDIADILRGGGWVKTCQASGQERRGTSV</sequence>
<evidence type="ECO:0000313" key="2">
    <source>
        <dbReference type="Proteomes" id="UP000253941"/>
    </source>
</evidence>
<proteinExistence type="predicted"/>
<dbReference type="AlphaFoldDB" id="A0A369T856"/>
<gene>
    <name evidence="1" type="ORF">DRB17_13365</name>
</gene>
<reference evidence="1 2" key="1">
    <citation type="submission" date="2018-07" db="EMBL/GenBank/DDBJ databases">
        <title>Venubactetium sediminum gen. nov., sp. nov., isolated from a marine solar saltern.</title>
        <authorList>
            <person name="Wang S."/>
        </authorList>
    </citation>
    <scope>NUCLEOTIDE SEQUENCE [LARGE SCALE GENOMIC DNA]</scope>
    <source>
        <strain evidence="1 2">WD2A32</strain>
    </source>
</reference>
<dbReference type="EMBL" id="QPMH01000012">
    <property type="protein sequence ID" value="RDD61458.1"/>
    <property type="molecule type" value="Genomic_DNA"/>
</dbReference>
<accession>A0A369T856</accession>
<name>A0A369T856_9PROT</name>